<dbReference type="GO" id="GO:1902201">
    <property type="term" value="P:negative regulation of bacterial-type flagellum-dependent cell motility"/>
    <property type="evidence" value="ECO:0007669"/>
    <property type="project" value="TreeGrafter"/>
</dbReference>
<dbReference type="Gene3D" id="3.30.450.40">
    <property type="match status" value="1"/>
</dbReference>
<dbReference type="Gene3D" id="6.10.340.10">
    <property type="match status" value="1"/>
</dbReference>
<dbReference type="Pfam" id="PF00990">
    <property type="entry name" value="GGDEF"/>
    <property type="match status" value="1"/>
</dbReference>
<dbReference type="Pfam" id="PF00672">
    <property type="entry name" value="HAMP"/>
    <property type="match status" value="1"/>
</dbReference>
<dbReference type="InterPro" id="IPR043128">
    <property type="entry name" value="Rev_trsase/Diguanyl_cyclase"/>
</dbReference>
<keyword evidence="1" id="KW-1133">Transmembrane helix</keyword>
<dbReference type="GO" id="GO:0052621">
    <property type="term" value="F:diguanylate cyclase activity"/>
    <property type="evidence" value="ECO:0007669"/>
    <property type="project" value="TreeGrafter"/>
</dbReference>
<dbReference type="InterPro" id="IPR003018">
    <property type="entry name" value="GAF"/>
</dbReference>
<dbReference type="PANTHER" id="PTHR45138">
    <property type="entry name" value="REGULATORY COMPONENTS OF SENSORY TRANSDUCTION SYSTEM"/>
    <property type="match status" value="1"/>
</dbReference>
<organism evidence="4">
    <name type="scientific">hydrothermal vent metagenome</name>
    <dbReference type="NCBI Taxonomy" id="652676"/>
    <lineage>
        <taxon>unclassified sequences</taxon>
        <taxon>metagenomes</taxon>
        <taxon>ecological metagenomes</taxon>
    </lineage>
</organism>
<name>A0A3B1BLU8_9ZZZZ</name>
<dbReference type="PROSITE" id="PS50887">
    <property type="entry name" value="GGDEF"/>
    <property type="match status" value="1"/>
</dbReference>
<dbReference type="FunFam" id="3.30.70.270:FF:000001">
    <property type="entry name" value="Diguanylate cyclase domain protein"/>
    <property type="match status" value="1"/>
</dbReference>
<dbReference type="InterPro" id="IPR029787">
    <property type="entry name" value="Nucleotide_cyclase"/>
</dbReference>
<dbReference type="SUPFAM" id="SSF158472">
    <property type="entry name" value="HAMP domain-like"/>
    <property type="match status" value="1"/>
</dbReference>
<dbReference type="GO" id="GO:0043709">
    <property type="term" value="P:cell adhesion involved in single-species biofilm formation"/>
    <property type="evidence" value="ECO:0007669"/>
    <property type="project" value="TreeGrafter"/>
</dbReference>
<dbReference type="CDD" id="cd01949">
    <property type="entry name" value="GGDEF"/>
    <property type="match status" value="1"/>
</dbReference>
<evidence type="ECO:0000259" key="2">
    <source>
        <dbReference type="PROSITE" id="PS50885"/>
    </source>
</evidence>
<dbReference type="InterPro" id="IPR029016">
    <property type="entry name" value="GAF-like_dom_sf"/>
</dbReference>
<dbReference type="SMART" id="SM00304">
    <property type="entry name" value="HAMP"/>
    <property type="match status" value="1"/>
</dbReference>
<dbReference type="Pfam" id="PF13185">
    <property type="entry name" value="GAF_2"/>
    <property type="match status" value="1"/>
</dbReference>
<evidence type="ECO:0000313" key="4">
    <source>
        <dbReference type="EMBL" id="VAX07235.1"/>
    </source>
</evidence>
<accession>A0A3B1BLU8</accession>
<reference evidence="4" key="1">
    <citation type="submission" date="2018-06" db="EMBL/GenBank/DDBJ databases">
        <authorList>
            <person name="Zhirakovskaya E."/>
        </authorList>
    </citation>
    <scope>NUCLEOTIDE SEQUENCE</scope>
</reference>
<dbReference type="CDD" id="cd06225">
    <property type="entry name" value="HAMP"/>
    <property type="match status" value="1"/>
</dbReference>
<dbReference type="SMART" id="SM00267">
    <property type="entry name" value="GGDEF"/>
    <property type="match status" value="1"/>
</dbReference>
<keyword evidence="1" id="KW-0472">Membrane</keyword>
<feature type="domain" description="HAMP" evidence="2">
    <location>
        <begin position="276"/>
        <end position="328"/>
    </location>
</feature>
<dbReference type="GO" id="GO:0005886">
    <property type="term" value="C:plasma membrane"/>
    <property type="evidence" value="ECO:0007669"/>
    <property type="project" value="TreeGrafter"/>
</dbReference>
<sequence length="664" mass="74265">MLSNVAKRIRNLKLSTKFIGAMSIVLLVMTVLDINYNAEKSHKITHAAVKEWTFLFAENVRVSLNTLMRKGEMDIRFALFKAMQEELSDLEDVRVIRSKLTNDIFMEVNRREIIPPLMETKNLYEKQITEIKTTLDTTQDADERDELQEQLDDLGDSIEEINEQIDEASAFIAIDPREQARDELDEQVLSTGKSIYMFEGDSARVLIPYVAKEKGCSENDGCHTYAKPGDVLGAISLEFSLASINQQISDNNIEMAGTWLLRFITLMVVITGLLSLIITGNINKMLGVFSRVSKGDFSVRATIDSEDEIGKLADGFNKMASSLEETKAALDKRLLEIYALYNVSKTLNASFETDQLLIRLIDDISKDMDIDRMLILIPDKNFTQLTVASHTGFTEEEVCSIRPNIHEGIYSLVAFAGICRLIEDIDTDVTITKQDIFSPDIGSLVIVPFLRRGKVMGLICAFRDRPNKFAFSDLNLFNSVAEHLAIALENARLFEKTKMMAITDGLTELFNKRYLIDVLDTEIARAARCEHDLSFLIMDIDNFKHYNDTNGHPAGDTLLKELAFLITSSIRKIDIPCRYGGEEFVVVLPETSKTNAKIVADKLLKKIASHPFAHAEAQPLGCISVSMGLAAYPYDATDDDGLVYAADTAMYGAKTSGKNKVVLS</sequence>
<dbReference type="SUPFAM" id="SSF55781">
    <property type="entry name" value="GAF domain-like"/>
    <property type="match status" value="1"/>
</dbReference>
<dbReference type="InterPro" id="IPR003660">
    <property type="entry name" value="HAMP_dom"/>
</dbReference>
<dbReference type="SUPFAM" id="SSF55073">
    <property type="entry name" value="Nucleotide cyclase"/>
    <property type="match status" value="1"/>
</dbReference>
<dbReference type="InterPro" id="IPR050469">
    <property type="entry name" value="Diguanylate_Cyclase"/>
</dbReference>
<evidence type="ECO:0000259" key="3">
    <source>
        <dbReference type="PROSITE" id="PS50887"/>
    </source>
</evidence>
<feature type="transmembrane region" description="Helical" evidence="1">
    <location>
        <begin position="259"/>
        <end position="282"/>
    </location>
</feature>
<dbReference type="AlphaFoldDB" id="A0A3B1BLU8"/>
<dbReference type="PANTHER" id="PTHR45138:SF9">
    <property type="entry name" value="DIGUANYLATE CYCLASE DGCM-RELATED"/>
    <property type="match status" value="1"/>
</dbReference>
<dbReference type="Gene3D" id="3.30.450.290">
    <property type="match status" value="1"/>
</dbReference>
<dbReference type="NCBIfam" id="TIGR00254">
    <property type="entry name" value="GGDEF"/>
    <property type="match status" value="1"/>
</dbReference>
<dbReference type="EMBL" id="UOFX01000022">
    <property type="protein sequence ID" value="VAX07235.1"/>
    <property type="molecule type" value="Genomic_DNA"/>
</dbReference>
<feature type="domain" description="GGDEF" evidence="3">
    <location>
        <begin position="531"/>
        <end position="664"/>
    </location>
</feature>
<keyword evidence="1" id="KW-0812">Transmembrane</keyword>
<proteinExistence type="predicted"/>
<dbReference type="GO" id="GO:0007165">
    <property type="term" value="P:signal transduction"/>
    <property type="evidence" value="ECO:0007669"/>
    <property type="project" value="InterPro"/>
</dbReference>
<dbReference type="InterPro" id="IPR000160">
    <property type="entry name" value="GGDEF_dom"/>
</dbReference>
<dbReference type="SMART" id="SM00065">
    <property type="entry name" value="GAF"/>
    <property type="match status" value="1"/>
</dbReference>
<protein>
    <submittedName>
        <fullName evidence="4">Diguanylate cyclase (GGDEF domain)</fullName>
    </submittedName>
</protein>
<gene>
    <name evidence="4" type="ORF">MNBD_GAMMA26-1092</name>
</gene>
<evidence type="ECO:0000256" key="1">
    <source>
        <dbReference type="SAM" id="Phobius"/>
    </source>
</evidence>
<dbReference type="PROSITE" id="PS50885">
    <property type="entry name" value="HAMP"/>
    <property type="match status" value="1"/>
</dbReference>
<dbReference type="Gene3D" id="3.30.70.270">
    <property type="match status" value="1"/>
</dbReference>